<dbReference type="AlphaFoldDB" id="A0A4P2QVJ5"/>
<evidence type="ECO:0000313" key="3">
    <source>
        <dbReference type="EMBL" id="AUX34186.1"/>
    </source>
</evidence>
<gene>
    <name evidence="3" type="ORF">SOCE836_063550</name>
</gene>
<evidence type="ECO:0000259" key="2">
    <source>
        <dbReference type="Pfam" id="PF02719"/>
    </source>
</evidence>
<comment type="similarity">
    <text evidence="1">Belongs to the polysaccharide synthase family.</text>
</comment>
<dbReference type="InterPro" id="IPR003869">
    <property type="entry name" value="Polysac_CapD-like"/>
</dbReference>
<dbReference type="PANTHER" id="PTHR43318:SF1">
    <property type="entry name" value="POLYSACCHARIDE BIOSYNTHESIS PROTEIN EPSC-RELATED"/>
    <property type="match status" value="1"/>
</dbReference>
<dbReference type="InterPro" id="IPR051203">
    <property type="entry name" value="Polysaccharide_Synthase-Rel"/>
</dbReference>
<dbReference type="EMBL" id="CP012672">
    <property type="protein sequence ID" value="AUX34186.1"/>
    <property type="molecule type" value="Genomic_DNA"/>
</dbReference>
<dbReference type="Proteomes" id="UP000295497">
    <property type="component" value="Chromosome"/>
</dbReference>
<proteinExistence type="inferred from homology"/>
<dbReference type="PANTHER" id="PTHR43318">
    <property type="entry name" value="UDP-N-ACETYLGLUCOSAMINE 4,6-DEHYDRATASE"/>
    <property type="match status" value="1"/>
</dbReference>
<dbReference type="CDD" id="cd05237">
    <property type="entry name" value="UDP_invert_4-6DH_SDR_e"/>
    <property type="match status" value="1"/>
</dbReference>
<dbReference type="Gene3D" id="3.40.50.720">
    <property type="entry name" value="NAD(P)-binding Rossmann-like Domain"/>
    <property type="match status" value="2"/>
</dbReference>
<protein>
    <submittedName>
        <fullName evidence="3">Polysaccharide biosynthesis protein</fullName>
    </submittedName>
</protein>
<evidence type="ECO:0000313" key="4">
    <source>
        <dbReference type="Proteomes" id="UP000295497"/>
    </source>
</evidence>
<dbReference type="InterPro" id="IPR036291">
    <property type="entry name" value="NAD(P)-bd_dom_sf"/>
</dbReference>
<dbReference type="SUPFAM" id="SSF51735">
    <property type="entry name" value="NAD(P)-binding Rossmann-fold domains"/>
    <property type="match status" value="2"/>
</dbReference>
<organism evidence="3 4">
    <name type="scientific">Sorangium cellulosum</name>
    <name type="common">Polyangium cellulosum</name>
    <dbReference type="NCBI Taxonomy" id="56"/>
    <lineage>
        <taxon>Bacteria</taxon>
        <taxon>Pseudomonadati</taxon>
        <taxon>Myxococcota</taxon>
        <taxon>Polyangia</taxon>
        <taxon>Polyangiales</taxon>
        <taxon>Polyangiaceae</taxon>
        <taxon>Sorangium</taxon>
    </lineage>
</organism>
<dbReference type="RefSeq" id="WP_129577431.1">
    <property type="nucleotide sequence ID" value="NZ_CP012672.1"/>
</dbReference>
<feature type="domain" description="Polysaccharide biosynthesis protein CapD-like" evidence="2">
    <location>
        <begin position="143"/>
        <end position="421"/>
    </location>
</feature>
<sequence length="469" mass="51646">MRRLLIVGAGEAGRVIVHEFLASATMRAKYTIAGLVDDFQKRAIRGIPVIGGIKDLGDLVARNDIDEVLIAIPSSDRKVIDRILSSLSDSPVSVKIVPGLYEIVEGHFTLRQIRDFDVVDLLGREEIGFDKEQISPCFHDKVVFVTGAGGSIGAEICRQLLELPVKKVIALGRGESSVYELIQGLGVDQRVEYIIGDVRDYTKIDRELRRCAPHIVFHAAAHKHVSFMEDHPDEALKNNVIGTFNCANIALEAGVQRFVLVSTDKAVAPTSVMGATKRLAESIVLSMASWGAGTRFSVTRFGNVLGSRGSVLPLFKRQIEAGGPVTVTHPEMTRYFMSIREAARLVIKSSSAQSGSVFVLDMGQPIKILDLARNLIQLYGRTPNAVNIVFTGVRRGEKLNERTFTDRETLEPSEFKRLFVARNDEVLMSRGEVSRMIEQIKVAADALSPDELRRLISRYVPDYVAGSSS</sequence>
<dbReference type="Pfam" id="PF13727">
    <property type="entry name" value="CoA_binding_3"/>
    <property type="match status" value="1"/>
</dbReference>
<name>A0A4P2QVJ5_SORCE</name>
<evidence type="ECO:0000256" key="1">
    <source>
        <dbReference type="ARBA" id="ARBA00007430"/>
    </source>
</evidence>
<reference evidence="3 4" key="1">
    <citation type="submission" date="2015-09" db="EMBL/GenBank/DDBJ databases">
        <title>Sorangium comparison.</title>
        <authorList>
            <person name="Zaburannyi N."/>
            <person name="Bunk B."/>
            <person name="Overmann J."/>
            <person name="Mueller R."/>
        </authorList>
    </citation>
    <scope>NUCLEOTIDE SEQUENCE [LARGE SCALE GENOMIC DNA]</scope>
    <source>
        <strain evidence="3 4">So ce836</strain>
    </source>
</reference>
<dbReference type="Pfam" id="PF02719">
    <property type="entry name" value="Polysacc_synt_2"/>
    <property type="match status" value="1"/>
</dbReference>
<accession>A0A4P2QVJ5</accession>